<sequence length="93" mass="10928">MPSTDAIRKVLESEQLVDELAAVEHERWAHWQRYVHDNCERQQDGSLTIPAELAARWEAQIETPYVGLTEREKNSDREQVRRYLPVIIDALTR</sequence>
<dbReference type="AlphaFoldDB" id="A0A7I7SN10"/>
<accession>A0A7I7SN10</accession>
<keyword evidence="2" id="KW-1185">Reference proteome</keyword>
<gene>
    <name evidence="1" type="ORF">MSAR_15130</name>
</gene>
<protein>
    <submittedName>
        <fullName evidence="1">Uncharacterized protein</fullName>
    </submittedName>
</protein>
<evidence type="ECO:0000313" key="1">
    <source>
        <dbReference type="EMBL" id="BBY58377.1"/>
    </source>
</evidence>
<name>A0A7I7SN10_9MYCO</name>
<organism evidence="1 2">
    <name type="scientific">Mycolicibacterium sarraceniae</name>
    <dbReference type="NCBI Taxonomy" id="1534348"/>
    <lineage>
        <taxon>Bacteria</taxon>
        <taxon>Bacillati</taxon>
        <taxon>Actinomycetota</taxon>
        <taxon>Actinomycetes</taxon>
        <taxon>Mycobacteriales</taxon>
        <taxon>Mycobacteriaceae</taxon>
        <taxon>Mycolicibacterium</taxon>
    </lineage>
</organism>
<reference evidence="1 2" key="1">
    <citation type="journal article" date="2019" name="Emerg. Microbes Infect.">
        <title>Comprehensive subspecies identification of 175 nontuberculous mycobacteria species based on 7547 genomic profiles.</title>
        <authorList>
            <person name="Matsumoto Y."/>
            <person name="Kinjo T."/>
            <person name="Motooka D."/>
            <person name="Nabeya D."/>
            <person name="Jung N."/>
            <person name="Uechi K."/>
            <person name="Horii T."/>
            <person name="Iida T."/>
            <person name="Fujita J."/>
            <person name="Nakamura S."/>
        </authorList>
    </citation>
    <scope>NUCLEOTIDE SEQUENCE [LARGE SCALE GENOMIC DNA]</scope>
    <source>
        <strain evidence="1 2">JCM 30395</strain>
    </source>
</reference>
<dbReference type="Proteomes" id="UP000466445">
    <property type="component" value="Chromosome"/>
</dbReference>
<dbReference type="EMBL" id="AP022595">
    <property type="protein sequence ID" value="BBY58377.1"/>
    <property type="molecule type" value="Genomic_DNA"/>
</dbReference>
<dbReference type="KEGG" id="msar:MSAR_15130"/>
<proteinExistence type="predicted"/>
<dbReference type="RefSeq" id="WP_163695868.1">
    <property type="nucleotide sequence ID" value="NZ_AP022595.1"/>
</dbReference>
<evidence type="ECO:0000313" key="2">
    <source>
        <dbReference type="Proteomes" id="UP000466445"/>
    </source>
</evidence>